<proteinExistence type="predicted"/>
<dbReference type="Pfam" id="PF15411">
    <property type="entry name" value="PH_10"/>
    <property type="match status" value="1"/>
</dbReference>
<evidence type="ECO:0000313" key="5">
    <source>
        <dbReference type="Proteomes" id="UP000799766"/>
    </source>
</evidence>
<feature type="compositionally biased region" description="Low complexity" evidence="1">
    <location>
        <begin position="749"/>
        <end position="767"/>
    </location>
</feature>
<feature type="compositionally biased region" description="Pro residues" evidence="1">
    <location>
        <begin position="81"/>
        <end position="96"/>
    </location>
</feature>
<dbReference type="InterPro" id="IPR053026">
    <property type="entry name" value="CDC42_GEF"/>
</dbReference>
<evidence type="ECO:0000259" key="2">
    <source>
        <dbReference type="PROSITE" id="PS50010"/>
    </source>
</evidence>
<dbReference type="PANTHER" id="PTHR47339">
    <property type="entry name" value="CELL DIVISION CONTROL PROTEIN 24"/>
    <property type="match status" value="1"/>
</dbReference>
<feature type="region of interest" description="Disordered" evidence="1">
    <location>
        <begin position="488"/>
        <end position="513"/>
    </location>
</feature>
<dbReference type="EMBL" id="MU001673">
    <property type="protein sequence ID" value="KAF2460404.1"/>
    <property type="molecule type" value="Genomic_DNA"/>
</dbReference>
<dbReference type="Pfam" id="PF00621">
    <property type="entry name" value="RhoGEF"/>
    <property type="match status" value="1"/>
</dbReference>
<feature type="compositionally biased region" description="Basic and acidic residues" evidence="1">
    <location>
        <begin position="490"/>
        <end position="503"/>
    </location>
</feature>
<dbReference type="InterPro" id="IPR000219">
    <property type="entry name" value="DH_dom"/>
</dbReference>
<reference evidence="4" key="1">
    <citation type="journal article" date="2020" name="Stud. Mycol.">
        <title>101 Dothideomycetes genomes: a test case for predicting lifestyles and emergence of pathogens.</title>
        <authorList>
            <person name="Haridas S."/>
            <person name="Albert R."/>
            <person name="Binder M."/>
            <person name="Bloem J."/>
            <person name="Labutti K."/>
            <person name="Salamov A."/>
            <person name="Andreopoulos B."/>
            <person name="Baker S."/>
            <person name="Barry K."/>
            <person name="Bills G."/>
            <person name="Bluhm B."/>
            <person name="Cannon C."/>
            <person name="Castanera R."/>
            <person name="Culley D."/>
            <person name="Daum C."/>
            <person name="Ezra D."/>
            <person name="Gonzalez J."/>
            <person name="Henrissat B."/>
            <person name="Kuo A."/>
            <person name="Liang C."/>
            <person name="Lipzen A."/>
            <person name="Lutzoni F."/>
            <person name="Magnuson J."/>
            <person name="Mondo S."/>
            <person name="Nolan M."/>
            <person name="Ohm R."/>
            <person name="Pangilinan J."/>
            <person name="Park H.-J."/>
            <person name="Ramirez L."/>
            <person name="Alfaro M."/>
            <person name="Sun H."/>
            <person name="Tritt A."/>
            <person name="Yoshinaga Y."/>
            <person name="Zwiers L.-H."/>
            <person name="Turgeon B."/>
            <person name="Goodwin S."/>
            <person name="Spatafora J."/>
            <person name="Crous P."/>
            <person name="Grigoriev I."/>
        </authorList>
    </citation>
    <scope>NUCLEOTIDE SEQUENCE</scope>
    <source>
        <strain evidence="4">ATCC 16933</strain>
    </source>
</reference>
<dbReference type="Gene3D" id="2.30.29.30">
    <property type="entry name" value="Pleckstrin-homology domain (PH domain)/Phosphotyrosine-binding domain (PTB)"/>
    <property type="match status" value="1"/>
</dbReference>
<dbReference type="Gene3D" id="3.10.20.90">
    <property type="entry name" value="Phosphatidylinositol 3-kinase Catalytic Subunit, Chain A, domain 1"/>
    <property type="match status" value="1"/>
</dbReference>
<feature type="compositionally biased region" description="Low complexity" evidence="1">
    <location>
        <begin position="679"/>
        <end position="698"/>
    </location>
</feature>
<dbReference type="Pfam" id="PF00564">
    <property type="entry name" value="PB1"/>
    <property type="match status" value="1"/>
</dbReference>
<dbReference type="GO" id="GO:0000935">
    <property type="term" value="C:division septum"/>
    <property type="evidence" value="ECO:0007669"/>
    <property type="project" value="TreeGrafter"/>
</dbReference>
<dbReference type="InterPro" id="IPR011993">
    <property type="entry name" value="PH-like_dom_sf"/>
</dbReference>
<dbReference type="InterPro" id="IPR053793">
    <property type="entry name" value="PB1-like"/>
</dbReference>
<dbReference type="InterPro" id="IPR035899">
    <property type="entry name" value="DBL_dom_sf"/>
</dbReference>
<feature type="domain" description="DH" evidence="2">
    <location>
        <begin position="267"/>
        <end position="447"/>
    </location>
</feature>
<dbReference type="SUPFAM" id="SSF50729">
    <property type="entry name" value="PH domain-like"/>
    <property type="match status" value="1"/>
</dbReference>
<feature type="compositionally biased region" description="Low complexity" evidence="1">
    <location>
        <begin position="44"/>
        <end position="79"/>
    </location>
</feature>
<dbReference type="InterPro" id="IPR000270">
    <property type="entry name" value="PB1_dom"/>
</dbReference>
<feature type="compositionally biased region" description="Pro residues" evidence="1">
    <location>
        <begin position="857"/>
        <end position="868"/>
    </location>
</feature>
<evidence type="ECO:0000259" key="3">
    <source>
        <dbReference type="PROSITE" id="PS51745"/>
    </source>
</evidence>
<dbReference type="PANTHER" id="PTHR47339:SF1">
    <property type="entry name" value="CELL DIVISION CONTROL PROTEIN 24"/>
    <property type="match status" value="1"/>
</dbReference>
<dbReference type="GO" id="GO:0031106">
    <property type="term" value="P:septin ring organization"/>
    <property type="evidence" value="ECO:0007669"/>
    <property type="project" value="TreeGrafter"/>
</dbReference>
<dbReference type="OrthoDB" id="1594986at2759"/>
<evidence type="ECO:0000256" key="1">
    <source>
        <dbReference type="SAM" id="MobiDB-lite"/>
    </source>
</evidence>
<dbReference type="Gene3D" id="1.20.900.10">
    <property type="entry name" value="Dbl homology (DH) domain"/>
    <property type="match status" value="1"/>
</dbReference>
<dbReference type="GO" id="GO:0005634">
    <property type="term" value="C:nucleus"/>
    <property type="evidence" value="ECO:0007669"/>
    <property type="project" value="TreeGrafter"/>
</dbReference>
<dbReference type="CDD" id="cd05992">
    <property type="entry name" value="PB1"/>
    <property type="match status" value="1"/>
</dbReference>
<organism evidence="4 5">
    <name type="scientific">Lineolata rhizophorae</name>
    <dbReference type="NCBI Taxonomy" id="578093"/>
    <lineage>
        <taxon>Eukaryota</taxon>
        <taxon>Fungi</taxon>
        <taxon>Dikarya</taxon>
        <taxon>Ascomycota</taxon>
        <taxon>Pezizomycotina</taxon>
        <taxon>Dothideomycetes</taxon>
        <taxon>Dothideomycetes incertae sedis</taxon>
        <taxon>Lineolatales</taxon>
        <taxon>Lineolataceae</taxon>
        <taxon>Lineolata</taxon>
    </lineage>
</organism>
<accession>A0A6A6P907</accession>
<dbReference type="GO" id="GO:0005085">
    <property type="term" value="F:guanyl-nucleotide exchange factor activity"/>
    <property type="evidence" value="ECO:0007669"/>
    <property type="project" value="InterPro"/>
</dbReference>
<dbReference type="FunFam" id="3.10.20.90:FF:000176">
    <property type="entry name" value="Rho guanyl nucleotide exchange factor"/>
    <property type="match status" value="1"/>
</dbReference>
<dbReference type="SMART" id="SM00325">
    <property type="entry name" value="RhoGEF"/>
    <property type="match status" value="1"/>
</dbReference>
<feature type="region of interest" description="Disordered" evidence="1">
    <location>
        <begin position="1"/>
        <end position="100"/>
    </location>
</feature>
<dbReference type="GO" id="GO:0043332">
    <property type="term" value="C:mating projection tip"/>
    <property type="evidence" value="ECO:0007669"/>
    <property type="project" value="TreeGrafter"/>
</dbReference>
<protein>
    <recommendedName>
        <fullName evidence="6">Pleckstrin homology domain-containing protein</fullName>
    </recommendedName>
</protein>
<feature type="compositionally biased region" description="Polar residues" evidence="1">
    <location>
        <begin position="822"/>
        <end position="842"/>
    </location>
</feature>
<dbReference type="Pfam" id="PF06395">
    <property type="entry name" value="CDC24"/>
    <property type="match status" value="1"/>
</dbReference>
<dbReference type="SMART" id="SM00666">
    <property type="entry name" value="PB1"/>
    <property type="match status" value="1"/>
</dbReference>
<dbReference type="SUPFAM" id="SSF48065">
    <property type="entry name" value="DBL homology domain (DH-domain)"/>
    <property type="match status" value="1"/>
</dbReference>
<dbReference type="GO" id="GO:0005737">
    <property type="term" value="C:cytoplasm"/>
    <property type="evidence" value="ECO:0007669"/>
    <property type="project" value="TreeGrafter"/>
</dbReference>
<gene>
    <name evidence="4" type="ORF">BDY21DRAFT_164177</name>
</gene>
<dbReference type="PROSITE" id="PS50010">
    <property type="entry name" value="DH_2"/>
    <property type="match status" value="1"/>
</dbReference>
<dbReference type="SUPFAM" id="SSF54277">
    <property type="entry name" value="CAD &amp; PB1 domains"/>
    <property type="match status" value="1"/>
</dbReference>
<feature type="compositionally biased region" description="Polar residues" evidence="1">
    <location>
        <begin position="722"/>
        <end position="748"/>
    </location>
</feature>
<evidence type="ECO:0008006" key="6">
    <source>
        <dbReference type="Google" id="ProtNLM"/>
    </source>
</evidence>
<evidence type="ECO:0000313" key="4">
    <source>
        <dbReference type="EMBL" id="KAF2460404.1"/>
    </source>
</evidence>
<name>A0A6A6P907_9PEZI</name>
<dbReference type="CDD" id="cd13246">
    <property type="entry name" value="PH_Scd1"/>
    <property type="match status" value="1"/>
</dbReference>
<feature type="domain" description="PB1" evidence="3">
    <location>
        <begin position="981"/>
        <end position="1076"/>
    </location>
</feature>
<dbReference type="GO" id="GO:0030010">
    <property type="term" value="P:establishment of cell polarity"/>
    <property type="evidence" value="ECO:0007669"/>
    <property type="project" value="TreeGrafter"/>
</dbReference>
<dbReference type="CDD" id="cd00160">
    <property type="entry name" value="RhoGEF"/>
    <property type="match status" value="1"/>
</dbReference>
<dbReference type="Proteomes" id="UP000799766">
    <property type="component" value="Unassembled WGS sequence"/>
</dbReference>
<keyword evidence="5" id="KW-1185">Reference proteome</keyword>
<dbReference type="AlphaFoldDB" id="A0A6A6P907"/>
<dbReference type="InterPro" id="IPR033511">
    <property type="entry name" value="Cdc24/Scd1_PH_dom"/>
</dbReference>
<feature type="region of interest" description="Disordered" evidence="1">
    <location>
        <begin position="660"/>
        <end position="943"/>
    </location>
</feature>
<sequence length="1076" mass="120848">MEVATHAPLSRTHTAPPASVHARVRNNTSSPSTSHPPPLMQAQSHQSHASSTYSSFSHPSSRASDSTQATSMTMSSTASLFPPPRPPVPTATPPNGAPLEAANNVLNRRAEKETSLFQICLNLRQRLRALPEIEQSLLEEEEDADEDTDPVTLLWRTFRRGYPLMTVFNALNLANRLQIDESKVSEKKRAQDASFKFIRACISELKFPADECFILQDLYGDDTTGFVKVTRVVNRVLDILVVRGVLQDTLATPVGEPGDFSNAKKTQRQHIIEELVKTERTYVQHLELLQAFKQHVEEKGVITGDAVHDIFLNLNALLDFQRRFLIRVEQTNTQPETEQNWGKLFILYKDAFKVYEPYIANQKRCEECAMQEFEKLRETGGPPEIRQMVETPTHLSAFLLKPFQRLAKYPLLLKELRDKGDLSDERKEDINEAIVAASAVLERTNAAIAQEERLAAVEDLKSRVEDWKGHRLDGFGQLLLFGTYTVQKGDSSKSKNPEPEVRHRVSSGDLRRLRSGPSSSDYMIVQYHIYLFEMILLCCKEIDVTKQKNKRRDLPLVDKRGKPRLQLKGRIFMQNVTEIVSLSKPGSYTCQIFWKGDPGIENFIIKFSSEEMMKQWANKVDNQRRAWKDNSRISTGTKVSNTSQTEFTYLSTQQLENPYRQQDEDEDDDDQTIGPQMQSEFSVSRTGSSTSLRSRSATGDSGPPMSQIGGTSVPPPRFPTLPYSQTPPLTLRTQQLQGSVSPGPNNMDSYFSPSVDSPMSSRTSSSSGMFPFPRQHTPQNAWNEDHRFTAPARSVSREGPSPANGYGPNGRSAQRPSLPPNAGSQYQQMSQARLRSASSPDIQNPAAPNRRMQNGQPPVPDVPVPPFPTHFAYTPGINRSNTNSPGNPPVPNRGASPSVGRDRMAQQMPPMPRSEPSQQFDYPPVPRSEGSRAPPLSRVTTENRIPERRHMEHRSVEQRAISPSIPSIAPRNDNGMTMPFQLKVKVHCPSAGSTMTLVVPINISYQSLKDRIDVKLQRSANLSLSAGQVKLKYLDEDDFVSIQSDEDVQTAFESWKEQQRDNMLGHTGEIELYCQR</sequence>
<dbReference type="InterPro" id="IPR010481">
    <property type="entry name" value="Cdc24/Scd1_N"/>
</dbReference>
<dbReference type="PROSITE" id="PS51745">
    <property type="entry name" value="PB1"/>
    <property type="match status" value="1"/>
</dbReference>